<dbReference type="PANTHER" id="PTHR26454">
    <property type="entry name" value="OLFACTORY RECEPTOR"/>
    <property type="match status" value="1"/>
</dbReference>
<evidence type="ECO:0000256" key="7">
    <source>
        <dbReference type="ARBA" id="ARBA00023136"/>
    </source>
</evidence>
<feature type="transmembrane region" description="Helical" evidence="11">
    <location>
        <begin position="59"/>
        <end position="82"/>
    </location>
</feature>
<dbReference type="InterPro" id="IPR017452">
    <property type="entry name" value="GPCR_Rhodpsn_7TM"/>
</dbReference>
<evidence type="ECO:0000256" key="9">
    <source>
        <dbReference type="ARBA" id="ARBA00023224"/>
    </source>
</evidence>
<keyword evidence="4" id="KW-0716">Sensory transduction</keyword>
<sequence>MTCPSQNYSHMDEQDVAQGWECETGPESGALPEDCQTFPPVVTQSHTDERARSKENFQYLIAIAFLASYLVILVGNLLIIALVLSDRNLYRPMYFFLCNLSSSEIFFTTSIIPKTVGSLLRGSKAISYSACLTQCYFFSLFGDTEFVLLAVMSYDRYVAICYPLQYPMLMNSRLCLQLLLGSWTAGFLATIAPTVLVARLPFCNDNRIDHFFCDSVLLIKLSCAETQTVELVSFVTFSIILLGSLVMTAMSYLYIINTILRLPSGSSRNKAFSTCSSHFTFVIMVYGSCIFLYVQPSSHHISYNKMVALLITMVGPLMSPFIFSLRNQQMKEALQVGLKRSGVRVIRLGTFGVVTERVGVGKHGFLTVRRPVFRLSKTIAEVHGLTYDKAYAPGHKLSEPLKYAHIASDIFVPQKTVEACMEETMRLFSRCLETSVSQRESFEPNVLAQVSSAALSFMLVFQVPLERYKFEGTARKPPVAPVKPTWEQEMGKDGCSVKKGHWSQGDSAMAQVA</sequence>
<protein>
    <submittedName>
        <fullName evidence="14">Olfactory receptor 6C4-like</fullName>
    </submittedName>
</protein>
<dbReference type="InterPro" id="IPR000725">
    <property type="entry name" value="Olfact_rcpt"/>
</dbReference>
<dbReference type="PRINTS" id="PR00237">
    <property type="entry name" value="GPCRRHODOPSN"/>
</dbReference>
<keyword evidence="7 11" id="KW-0472">Membrane</keyword>
<comment type="similarity">
    <text evidence="10">Belongs to the G-protein coupled receptor 1 family.</text>
</comment>
<proteinExistence type="inferred from homology"/>
<feature type="transmembrane region" description="Helical" evidence="11">
    <location>
        <begin position="231"/>
        <end position="255"/>
    </location>
</feature>
<evidence type="ECO:0000313" key="13">
    <source>
        <dbReference type="Proteomes" id="UP001652627"/>
    </source>
</evidence>
<dbReference type="Pfam" id="PF18289">
    <property type="entry name" value="HU-CCDC81_euk_2"/>
    <property type="match status" value="1"/>
</dbReference>
<dbReference type="Pfam" id="PF13853">
    <property type="entry name" value="7tm_4"/>
    <property type="match status" value="1"/>
</dbReference>
<keyword evidence="6 10" id="KW-0297">G-protein coupled receptor</keyword>
<keyword evidence="8 10" id="KW-0675">Receptor</keyword>
<dbReference type="GeneID" id="136993779"/>
<evidence type="ECO:0000259" key="12">
    <source>
        <dbReference type="PROSITE" id="PS50262"/>
    </source>
</evidence>
<evidence type="ECO:0000256" key="11">
    <source>
        <dbReference type="SAM" id="Phobius"/>
    </source>
</evidence>
<feature type="transmembrane region" description="Helical" evidence="11">
    <location>
        <begin position="276"/>
        <end position="294"/>
    </location>
</feature>
<evidence type="ECO:0000256" key="5">
    <source>
        <dbReference type="ARBA" id="ARBA00022989"/>
    </source>
</evidence>
<organism evidence="13 14">
    <name type="scientific">Apteryx mantelli</name>
    <name type="common">North Island brown kiwi</name>
    <dbReference type="NCBI Taxonomy" id="2696672"/>
    <lineage>
        <taxon>Eukaryota</taxon>
        <taxon>Metazoa</taxon>
        <taxon>Chordata</taxon>
        <taxon>Craniata</taxon>
        <taxon>Vertebrata</taxon>
        <taxon>Euteleostomi</taxon>
        <taxon>Archelosauria</taxon>
        <taxon>Archosauria</taxon>
        <taxon>Dinosauria</taxon>
        <taxon>Saurischia</taxon>
        <taxon>Theropoda</taxon>
        <taxon>Coelurosauria</taxon>
        <taxon>Aves</taxon>
        <taxon>Palaeognathae</taxon>
        <taxon>Apterygiformes</taxon>
        <taxon>Apterygidae</taxon>
        <taxon>Apteryx</taxon>
    </lineage>
</organism>
<keyword evidence="13" id="KW-1185">Reference proteome</keyword>
<dbReference type="RefSeq" id="XP_067164827.1">
    <property type="nucleotide sequence ID" value="XM_067308726.1"/>
</dbReference>
<evidence type="ECO:0000256" key="2">
    <source>
        <dbReference type="ARBA" id="ARBA00022475"/>
    </source>
</evidence>
<dbReference type="PROSITE" id="PS00237">
    <property type="entry name" value="G_PROTEIN_RECEP_F1_1"/>
    <property type="match status" value="1"/>
</dbReference>
<accession>A0ABM4FIQ8</accession>
<evidence type="ECO:0000256" key="4">
    <source>
        <dbReference type="ARBA" id="ARBA00022725"/>
    </source>
</evidence>
<keyword evidence="9 10" id="KW-0807">Transducer</keyword>
<keyword evidence="5 11" id="KW-1133">Transmembrane helix</keyword>
<gene>
    <name evidence="14" type="primary">LOC136993779</name>
</gene>
<feature type="transmembrane region" description="Helical" evidence="11">
    <location>
        <begin position="306"/>
        <end position="325"/>
    </location>
</feature>
<dbReference type="Proteomes" id="UP001652627">
    <property type="component" value="Chromosome 20"/>
</dbReference>
<evidence type="ECO:0000256" key="3">
    <source>
        <dbReference type="ARBA" id="ARBA00022692"/>
    </source>
</evidence>
<dbReference type="InterPro" id="IPR000276">
    <property type="entry name" value="GPCR_Rhodpsn"/>
</dbReference>
<keyword evidence="4" id="KW-0552">Olfaction</keyword>
<feature type="transmembrane region" description="Helical" evidence="11">
    <location>
        <begin position="178"/>
        <end position="202"/>
    </location>
</feature>
<dbReference type="Gene3D" id="1.20.1070.10">
    <property type="entry name" value="Rhodopsin 7-helix transmembrane proteins"/>
    <property type="match status" value="1"/>
</dbReference>
<reference evidence="14" key="1">
    <citation type="submission" date="2025-08" db="UniProtKB">
        <authorList>
            <consortium name="RefSeq"/>
        </authorList>
    </citation>
    <scope>IDENTIFICATION</scope>
    <source>
        <tissue evidence="14">Blood</tissue>
    </source>
</reference>
<feature type="domain" description="G-protein coupled receptors family 1 profile" evidence="12">
    <location>
        <begin position="75"/>
        <end position="323"/>
    </location>
</feature>
<evidence type="ECO:0000256" key="6">
    <source>
        <dbReference type="ARBA" id="ARBA00023040"/>
    </source>
</evidence>
<name>A0ABM4FIQ8_9AVES</name>
<dbReference type="InterPro" id="IPR047132">
    <property type="entry name" value="Olfact_rcpt_6C-like"/>
</dbReference>
<keyword evidence="3 10" id="KW-0812">Transmembrane</keyword>
<dbReference type="InterPro" id="IPR040673">
    <property type="entry name" value="CCDC81_HU_dom_2"/>
</dbReference>
<dbReference type="SUPFAM" id="SSF81321">
    <property type="entry name" value="Family A G protein-coupled receptor-like"/>
    <property type="match status" value="1"/>
</dbReference>
<comment type="subcellular location">
    <subcellularLocation>
        <location evidence="1">Cell membrane</location>
        <topology evidence="1">Multi-pass membrane protein</topology>
    </subcellularLocation>
</comment>
<evidence type="ECO:0000256" key="10">
    <source>
        <dbReference type="RuleBase" id="RU000688"/>
    </source>
</evidence>
<dbReference type="PROSITE" id="PS50262">
    <property type="entry name" value="G_PROTEIN_RECEP_F1_2"/>
    <property type="match status" value="1"/>
</dbReference>
<dbReference type="PRINTS" id="PR00245">
    <property type="entry name" value="OLFACTORYR"/>
</dbReference>
<evidence type="ECO:0000313" key="14">
    <source>
        <dbReference type="RefSeq" id="XP_067164827.1"/>
    </source>
</evidence>
<dbReference type="CDD" id="cd15912">
    <property type="entry name" value="7tmA_OR6C-like"/>
    <property type="match status" value="1"/>
</dbReference>
<evidence type="ECO:0000256" key="1">
    <source>
        <dbReference type="ARBA" id="ARBA00004651"/>
    </source>
</evidence>
<keyword evidence="2" id="KW-1003">Cell membrane</keyword>
<dbReference type="PANTHER" id="PTHR26454:SF18">
    <property type="entry name" value="OLFACTORY RECEPTOR 6C76"/>
    <property type="match status" value="1"/>
</dbReference>
<evidence type="ECO:0000256" key="8">
    <source>
        <dbReference type="ARBA" id="ARBA00023170"/>
    </source>
</evidence>